<dbReference type="Proteomes" id="UP001642484">
    <property type="component" value="Unassembled WGS sequence"/>
</dbReference>
<feature type="compositionally biased region" description="Low complexity" evidence="1">
    <location>
        <begin position="301"/>
        <end position="318"/>
    </location>
</feature>
<feature type="transmembrane region" description="Helical" evidence="2">
    <location>
        <begin position="136"/>
        <end position="156"/>
    </location>
</feature>
<dbReference type="EMBL" id="CAXAMN010024450">
    <property type="protein sequence ID" value="CAK9086780.1"/>
    <property type="molecule type" value="Genomic_DNA"/>
</dbReference>
<evidence type="ECO:0000256" key="2">
    <source>
        <dbReference type="SAM" id="Phobius"/>
    </source>
</evidence>
<feature type="region of interest" description="Disordered" evidence="1">
    <location>
        <begin position="182"/>
        <end position="209"/>
    </location>
</feature>
<evidence type="ECO:0000313" key="4">
    <source>
        <dbReference type="Proteomes" id="UP001642484"/>
    </source>
</evidence>
<reference evidence="3 4" key="1">
    <citation type="submission" date="2024-02" db="EMBL/GenBank/DDBJ databases">
        <authorList>
            <person name="Chen Y."/>
            <person name="Shah S."/>
            <person name="Dougan E. K."/>
            <person name="Thang M."/>
            <person name="Chan C."/>
        </authorList>
    </citation>
    <scope>NUCLEOTIDE SEQUENCE [LARGE SCALE GENOMIC DNA]</scope>
</reference>
<accession>A0ABP0QG18</accession>
<organism evidence="3 4">
    <name type="scientific">Durusdinium trenchii</name>
    <dbReference type="NCBI Taxonomy" id="1381693"/>
    <lineage>
        <taxon>Eukaryota</taxon>
        <taxon>Sar</taxon>
        <taxon>Alveolata</taxon>
        <taxon>Dinophyceae</taxon>
        <taxon>Suessiales</taxon>
        <taxon>Symbiodiniaceae</taxon>
        <taxon>Durusdinium</taxon>
    </lineage>
</organism>
<feature type="compositionally biased region" description="Basic and acidic residues" evidence="1">
    <location>
        <begin position="359"/>
        <end position="379"/>
    </location>
</feature>
<comment type="caution">
    <text evidence="3">The sequence shown here is derived from an EMBL/GenBank/DDBJ whole genome shotgun (WGS) entry which is preliminary data.</text>
</comment>
<name>A0ABP0QG18_9DINO</name>
<proteinExistence type="predicted"/>
<keyword evidence="2" id="KW-1133">Transmembrane helix</keyword>
<keyword evidence="4" id="KW-1185">Reference proteome</keyword>
<feature type="compositionally biased region" description="Low complexity" evidence="1">
    <location>
        <begin position="182"/>
        <end position="192"/>
    </location>
</feature>
<feature type="transmembrane region" description="Helical" evidence="2">
    <location>
        <begin position="20"/>
        <end position="38"/>
    </location>
</feature>
<evidence type="ECO:0000256" key="1">
    <source>
        <dbReference type="SAM" id="MobiDB-lite"/>
    </source>
</evidence>
<keyword evidence="2" id="KW-0812">Transmembrane</keyword>
<protein>
    <recommendedName>
        <fullName evidence="5">Transmembrane protein</fullName>
    </recommendedName>
</protein>
<gene>
    <name evidence="3" type="ORF">CCMP2556_LOCUS42023</name>
</gene>
<feature type="compositionally biased region" description="Low complexity" evidence="1">
    <location>
        <begin position="331"/>
        <end position="343"/>
    </location>
</feature>
<feature type="transmembrane region" description="Helical" evidence="2">
    <location>
        <begin position="108"/>
        <end position="130"/>
    </location>
</feature>
<evidence type="ECO:0000313" key="3">
    <source>
        <dbReference type="EMBL" id="CAK9086780.1"/>
    </source>
</evidence>
<feature type="transmembrane region" description="Helical" evidence="2">
    <location>
        <begin position="58"/>
        <end position="80"/>
    </location>
</feature>
<feature type="region of interest" description="Disordered" evidence="1">
    <location>
        <begin position="292"/>
        <end position="343"/>
    </location>
</feature>
<keyword evidence="2" id="KW-0472">Membrane</keyword>
<evidence type="ECO:0008006" key="5">
    <source>
        <dbReference type="Google" id="ProtNLM"/>
    </source>
</evidence>
<sequence length="498" mass="53689">MAGDGKGEVEGETPEKGFHLTLHTTVLLLSLGSWLLLFTVEISANASDGEEVFHPDRVGALVTSCGFTAVTCLLLMLWCLGTPGRSSYTSVLPGEEGVPHPRQARGLLWHYAIHGTLVLATICWICIHTVKLQHQQVWRGVLTLYSLLSLTLICFAQRQIGTQRGFNGPAVLFSGLEGTAPTTATGLATPGGRESQRKASSRTSEKTRSQCASCASQTSRWRPLFQDPSFGGEVAPGEVVLPSQTRRSKRNEWRSFVFEEQSEAILSPSSPSQNWTLPNTYQKNLMKLRGISRRHSDSDQGSARRSSFASSAEGESSFPVSPALPRIQRTQSQPSVSSGFSDVSDVIASPSSASLLRAISKDSRRISKDSRRDSRHSAESEGAMSDVSDAHVVIIGAATASHLESVYEEDRQERLGTLTELPETSVAASPARVPAESPEIDLEQVLVPMLGAPDIAQLRLPSPSAANSRPFTLDSQRTLNSEGVEGILQELKVEDGGG</sequence>
<feature type="region of interest" description="Disordered" evidence="1">
    <location>
        <begin position="359"/>
        <end position="385"/>
    </location>
</feature>